<protein>
    <submittedName>
        <fullName evidence="3">Uncharacterized protein</fullName>
    </submittedName>
</protein>
<evidence type="ECO:0000313" key="2">
    <source>
        <dbReference type="Proteomes" id="UP000887574"/>
    </source>
</evidence>
<sequence length="73" mass="8467">MYSIKGTICLCQQTNTSNLQKQEEEREDLRKKINDAVKNKDRDDGLTDIQMIVEEEVLSCMSEEEAAQKIKKM</sequence>
<dbReference type="WBParaSite" id="jg5306">
    <property type="protein sequence ID" value="jg5306"/>
    <property type="gene ID" value="jg5306"/>
</dbReference>
<proteinExistence type="predicted"/>
<feature type="coiled-coil region" evidence="1">
    <location>
        <begin position="12"/>
        <end position="39"/>
    </location>
</feature>
<keyword evidence="2" id="KW-1185">Reference proteome</keyword>
<dbReference type="AlphaFoldDB" id="A0A915EH67"/>
<name>A0A915EH67_9BILA</name>
<accession>A0A915EH67</accession>
<reference evidence="3" key="1">
    <citation type="submission" date="2022-11" db="UniProtKB">
        <authorList>
            <consortium name="WormBaseParasite"/>
        </authorList>
    </citation>
    <scope>IDENTIFICATION</scope>
</reference>
<organism evidence="2 3">
    <name type="scientific">Ditylenchus dipsaci</name>
    <dbReference type="NCBI Taxonomy" id="166011"/>
    <lineage>
        <taxon>Eukaryota</taxon>
        <taxon>Metazoa</taxon>
        <taxon>Ecdysozoa</taxon>
        <taxon>Nematoda</taxon>
        <taxon>Chromadorea</taxon>
        <taxon>Rhabditida</taxon>
        <taxon>Tylenchina</taxon>
        <taxon>Tylenchomorpha</taxon>
        <taxon>Sphaerularioidea</taxon>
        <taxon>Anguinidae</taxon>
        <taxon>Anguininae</taxon>
        <taxon>Ditylenchus</taxon>
    </lineage>
</organism>
<evidence type="ECO:0000313" key="3">
    <source>
        <dbReference type="WBParaSite" id="jg5306"/>
    </source>
</evidence>
<evidence type="ECO:0000256" key="1">
    <source>
        <dbReference type="SAM" id="Coils"/>
    </source>
</evidence>
<dbReference type="Proteomes" id="UP000887574">
    <property type="component" value="Unplaced"/>
</dbReference>
<keyword evidence="1" id="KW-0175">Coiled coil</keyword>